<reference evidence="3 4" key="1">
    <citation type="submission" date="2019-10" db="EMBL/GenBank/DDBJ databases">
        <title>Whole genome shotgun sequence of Acrocarpospora corrugata NBRC 13972.</title>
        <authorList>
            <person name="Ichikawa N."/>
            <person name="Kimura A."/>
            <person name="Kitahashi Y."/>
            <person name="Komaki H."/>
            <person name="Oguchi A."/>
        </authorList>
    </citation>
    <scope>NUCLEOTIDE SEQUENCE [LARGE SCALE GENOMIC DNA]</scope>
    <source>
        <strain evidence="3 4">NBRC 13972</strain>
    </source>
</reference>
<comment type="caution">
    <text evidence="3">The sequence shown here is derived from an EMBL/GenBank/DDBJ whole genome shotgun (WGS) entry which is preliminary data.</text>
</comment>
<evidence type="ECO:0000313" key="3">
    <source>
        <dbReference type="EMBL" id="GES00251.1"/>
    </source>
</evidence>
<dbReference type="RefSeq" id="WP_170316880.1">
    <property type="nucleotide sequence ID" value="NZ_BAAABN010000033.1"/>
</dbReference>
<dbReference type="Proteomes" id="UP000334990">
    <property type="component" value="Unassembled WGS sequence"/>
</dbReference>
<dbReference type="PROSITE" id="PS01124">
    <property type="entry name" value="HTH_ARAC_FAMILY_2"/>
    <property type="match status" value="1"/>
</dbReference>
<keyword evidence="4" id="KW-1185">Reference proteome</keyword>
<dbReference type="GO" id="GO:0043565">
    <property type="term" value="F:sequence-specific DNA binding"/>
    <property type="evidence" value="ECO:0007669"/>
    <property type="project" value="InterPro"/>
</dbReference>
<dbReference type="AlphaFoldDB" id="A0A5M3VZI3"/>
<dbReference type="GO" id="GO:0003700">
    <property type="term" value="F:DNA-binding transcription factor activity"/>
    <property type="evidence" value="ECO:0007669"/>
    <property type="project" value="InterPro"/>
</dbReference>
<protein>
    <recommendedName>
        <fullName evidence="2">HTH araC/xylS-type domain-containing protein</fullName>
    </recommendedName>
</protein>
<gene>
    <name evidence="3" type="ORF">Acor_23140</name>
</gene>
<dbReference type="InterPro" id="IPR035418">
    <property type="entry name" value="AraC-bd_2"/>
</dbReference>
<organism evidence="3 4">
    <name type="scientific">Acrocarpospora corrugata</name>
    <dbReference type="NCBI Taxonomy" id="35763"/>
    <lineage>
        <taxon>Bacteria</taxon>
        <taxon>Bacillati</taxon>
        <taxon>Actinomycetota</taxon>
        <taxon>Actinomycetes</taxon>
        <taxon>Streptosporangiales</taxon>
        <taxon>Streptosporangiaceae</taxon>
        <taxon>Acrocarpospora</taxon>
    </lineage>
</organism>
<feature type="domain" description="HTH araC/xylS-type" evidence="2">
    <location>
        <begin position="195"/>
        <end position="260"/>
    </location>
</feature>
<dbReference type="InterPro" id="IPR018060">
    <property type="entry name" value="HTH_AraC"/>
</dbReference>
<evidence type="ECO:0000259" key="2">
    <source>
        <dbReference type="PROSITE" id="PS01124"/>
    </source>
</evidence>
<dbReference type="Pfam" id="PF14525">
    <property type="entry name" value="AraC_binding_2"/>
    <property type="match status" value="1"/>
</dbReference>
<evidence type="ECO:0000256" key="1">
    <source>
        <dbReference type="SAM" id="MobiDB-lite"/>
    </source>
</evidence>
<dbReference type="Gene3D" id="1.10.10.60">
    <property type="entry name" value="Homeodomain-like"/>
    <property type="match status" value="1"/>
</dbReference>
<evidence type="ECO:0000313" key="4">
    <source>
        <dbReference type="Proteomes" id="UP000334990"/>
    </source>
</evidence>
<dbReference type="EMBL" id="BLAD01000044">
    <property type="protein sequence ID" value="GES00251.1"/>
    <property type="molecule type" value="Genomic_DNA"/>
</dbReference>
<feature type="region of interest" description="Disordered" evidence="1">
    <location>
        <begin position="238"/>
        <end position="264"/>
    </location>
</feature>
<proteinExistence type="predicted"/>
<sequence length="264" mass="29200">MLAGDFHTDHGLTVQVGDLPARDRFGFWWDTVARSVVSVDAFSEHAADFWGEMRLVDLGLVQVSHVRCAAFEARRTPRRIRGSDPGLLQLSLSLAGRSGLHQERREADLGPGDLVLYDTSRTFHAWTGATGPARSLAEGIIMQFPRSALPLPESVIDGLLAVRRPGRAGTGALLLALLRELTRQRAPLSPHKIFQRLGLSVADWIRYRRLERCRRDLSDPAQAATPVGVIARRWGFTNDSTSAAPSKPPTESPRAAYRRALRVR</sequence>
<accession>A0A5M3VZI3</accession>
<name>A0A5M3VZI3_9ACTN</name>